<sequence>MNLFKKALKVTGIILVVLLIGLFIFLLTISPGSTPVFKDEQGDSIKNSIAEMKHIPIGGIEQFVLIRGKNIANPVLLVLHGGPGATETPMFRKHNSDLEEHYTVVYWDQRGSGKSIISDIPISTFTLDRFIEDTNEVTKYLKKRFKKDKIFLLGHSWGSLLGISTVYKYPNDYHAYIGTGQIGNVDKNEQVAYRFALKKVTEDQDTIAINRLKKIGGFTNRPIDIDLLKSRMYVSKYGSLYKENSVLDVFVTPILYNKEYTISDKYNAITNGTDIEAIIQSPVFNLFETVFKTDLTKTIEELKVPVYFLQGKHDYLTNYDIAKEYFDVLKAPKKTFITFHKSAHFPPFEEPKKFNDFLINNVLIKNSK</sequence>
<dbReference type="OrthoDB" id="9796770at2"/>
<evidence type="ECO:0000256" key="3">
    <source>
        <dbReference type="SAM" id="Phobius"/>
    </source>
</evidence>
<feature type="transmembrane region" description="Helical" evidence="3">
    <location>
        <begin position="7"/>
        <end position="29"/>
    </location>
</feature>
<keyword evidence="3" id="KW-1133">Transmembrane helix</keyword>
<dbReference type="InterPro" id="IPR029058">
    <property type="entry name" value="AB_hydrolase_fold"/>
</dbReference>
<dbReference type="Gene3D" id="3.40.50.1820">
    <property type="entry name" value="alpha/beta hydrolase"/>
    <property type="match status" value="1"/>
</dbReference>
<evidence type="ECO:0000313" key="5">
    <source>
        <dbReference type="EMBL" id="EZH71880.1"/>
    </source>
</evidence>
<accession>A0A023BP67</accession>
<proteinExistence type="inferred from homology"/>
<feature type="domain" description="AB hydrolase-1" evidence="4">
    <location>
        <begin position="74"/>
        <end position="351"/>
    </location>
</feature>
<dbReference type="Pfam" id="PF00561">
    <property type="entry name" value="Abhydrolase_1"/>
    <property type="match status" value="1"/>
</dbReference>
<keyword evidence="3" id="KW-0472">Membrane</keyword>
<evidence type="ECO:0000256" key="1">
    <source>
        <dbReference type="ARBA" id="ARBA00010088"/>
    </source>
</evidence>
<dbReference type="SUPFAM" id="SSF53474">
    <property type="entry name" value="alpha/beta-Hydrolases"/>
    <property type="match status" value="1"/>
</dbReference>
<dbReference type="GO" id="GO:0008233">
    <property type="term" value="F:peptidase activity"/>
    <property type="evidence" value="ECO:0007669"/>
    <property type="project" value="InterPro"/>
</dbReference>
<organism evidence="5 6">
    <name type="scientific">Aquimarina atlantica</name>
    <dbReference type="NCBI Taxonomy" id="1317122"/>
    <lineage>
        <taxon>Bacteria</taxon>
        <taxon>Pseudomonadati</taxon>
        <taxon>Bacteroidota</taxon>
        <taxon>Flavobacteriia</taxon>
        <taxon>Flavobacteriales</taxon>
        <taxon>Flavobacteriaceae</taxon>
        <taxon>Aquimarina</taxon>
    </lineage>
</organism>
<dbReference type="GO" id="GO:0006508">
    <property type="term" value="P:proteolysis"/>
    <property type="evidence" value="ECO:0007669"/>
    <property type="project" value="InterPro"/>
</dbReference>
<comment type="caution">
    <text evidence="5">The sequence shown here is derived from an EMBL/GenBank/DDBJ whole genome shotgun (WGS) entry which is preliminary data.</text>
</comment>
<dbReference type="STRING" id="1317122.ATO12_05750"/>
<evidence type="ECO:0000313" key="6">
    <source>
        <dbReference type="Proteomes" id="UP000023541"/>
    </source>
</evidence>
<dbReference type="InterPro" id="IPR002410">
    <property type="entry name" value="Peptidase_S33"/>
</dbReference>
<dbReference type="AlphaFoldDB" id="A0A023BP67"/>
<gene>
    <name evidence="5" type="ORF">ATO12_05750</name>
</gene>
<dbReference type="eggNOG" id="COG0596">
    <property type="taxonomic scope" value="Bacteria"/>
</dbReference>
<evidence type="ECO:0000256" key="2">
    <source>
        <dbReference type="ARBA" id="ARBA00022801"/>
    </source>
</evidence>
<dbReference type="InterPro" id="IPR000073">
    <property type="entry name" value="AB_hydrolase_1"/>
</dbReference>
<reference evidence="5 6" key="1">
    <citation type="submission" date="2014-04" db="EMBL/GenBank/DDBJ databases">
        <title>Aquimarina sp. 22II-S11-z7 Genome Sequencing.</title>
        <authorList>
            <person name="Lai Q."/>
        </authorList>
    </citation>
    <scope>NUCLEOTIDE SEQUENCE [LARGE SCALE GENOMIC DNA]</scope>
    <source>
        <strain evidence="5 6">22II-S11-z7</strain>
    </source>
</reference>
<comment type="similarity">
    <text evidence="1">Belongs to the peptidase S33 family.</text>
</comment>
<keyword evidence="6" id="KW-1185">Reference proteome</keyword>
<evidence type="ECO:0000259" key="4">
    <source>
        <dbReference type="Pfam" id="PF00561"/>
    </source>
</evidence>
<keyword evidence="2" id="KW-0378">Hydrolase</keyword>
<dbReference type="EMBL" id="AQRA01000011">
    <property type="protein sequence ID" value="EZH71880.1"/>
    <property type="molecule type" value="Genomic_DNA"/>
</dbReference>
<dbReference type="PRINTS" id="PR00793">
    <property type="entry name" value="PROAMNOPTASE"/>
</dbReference>
<name>A0A023BP67_9FLAO</name>
<keyword evidence="3" id="KW-0812">Transmembrane</keyword>
<dbReference type="PANTHER" id="PTHR43329">
    <property type="entry name" value="EPOXIDE HYDROLASE"/>
    <property type="match status" value="1"/>
</dbReference>
<dbReference type="RefSeq" id="WP_051576018.1">
    <property type="nucleotide sequence ID" value="NZ_AQRA01000011.1"/>
</dbReference>
<protein>
    <recommendedName>
        <fullName evidence="4">AB hydrolase-1 domain-containing protein</fullName>
    </recommendedName>
</protein>
<dbReference type="Proteomes" id="UP000023541">
    <property type="component" value="Unassembled WGS sequence"/>
</dbReference>